<protein>
    <submittedName>
        <fullName evidence="12">Unannotated protein</fullName>
    </submittedName>
</protein>
<comment type="similarity">
    <text evidence="3">Belongs to the glycosyltransferase 39 family.</text>
</comment>
<dbReference type="GO" id="GO:0000030">
    <property type="term" value="F:mannosyltransferase activity"/>
    <property type="evidence" value="ECO:0007669"/>
    <property type="project" value="InterPro"/>
</dbReference>
<keyword evidence="4" id="KW-0328">Glycosyltransferase</keyword>
<accession>A0A6J6M356</accession>
<dbReference type="Pfam" id="PF16192">
    <property type="entry name" value="PMT_4TMC"/>
    <property type="match status" value="1"/>
</dbReference>
<feature type="transmembrane region" description="Helical" evidence="9">
    <location>
        <begin position="81"/>
        <end position="102"/>
    </location>
</feature>
<dbReference type="InterPro" id="IPR032421">
    <property type="entry name" value="PMT_4TMC"/>
</dbReference>
<dbReference type="EMBL" id="CAEZYX010000025">
    <property type="protein sequence ID" value="CAB4738707.1"/>
    <property type="molecule type" value="Genomic_DNA"/>
</dbReference>
<evidence type="ECO:0000256" key="5">
    <source>
        <dbReference type="ARBA" id="ARBA00022679"/>
    </source>
</evidence>
<evidence type="ECO:0000256" key="3">
    <source>
        <dbReference type="ARBA" id="ARBA00007222"/>
    </source>
</evidence>
<dbReference type="GO" id="GO:0016020">
    <property type="term" value="C:membrane"/>
    <property type="evidence" value="ECO:0007669"/>
    <property type="project" value="InterPro"/>
</dbReference>
<dbReference type="InterPro" id="IPR027005">
    <property type="entry name" value="PMT-like"/>
</dbReference>
<evidence type="ECO:0000256" key="1">
    <source>
        <dbReference type="ARBA" id="ARBA00004127"/>
    </source>
</evidence>
<dbReference type="InterPro" id="IPR003342">
    <property type="entry name" value="ArnT-like_N"/>
</dbReference>
<evidence type="ECO:0000313" key="14">
    <source>
        <dbReference type="EMBL" id="CAB4971484.1"/>
    </source>
</evidence>
<feature type="transmembrane region" description="Helical" evidence="9">
    <location>
        <begin position="331"/>
        <end position="348"/>
    </location>
</feature>
<evidence type="ECO:0000256" key="9">
    <source>
        <dbReference type="SAM" id="Phobius"/>
    </source>
</evidence>
<evidence type="ECO:0000256" key="4">
    <source>
        <dbReference type="ARBA" id="ARBA00022676"/>
    </source>
</evidence>
<feature type="transmembrane region" description="Helical" evidence="9">
    <location>
        <begin position="307"/>
        <end position="324"/>
    </location>
</feature>
<evidence type="ECO:0000259" key="11">
    <source>
        <dbReference type="Pfam" id="PF16192"/>
    </source>
</evidence>
<evidence type="ECO:0000313" key="12">
    <source>
        <dbReference type="EMBL" id="CAB4668570.1"/>
    </source>
</evidence>
<reference evidence="12" key="1">
    <citation type="submission" date="2020-05" db="EMBL/GenBank/DDBJ databases">
        <authorList>
            <person name="Chiriac C."/>
            <person name="Salcher M."/>
            <person name="Ghai R."/>
            <person name="Kavagutti S V."/>
        </authorList>
    </citation>
    <scope>NUCLEOTIDE SEQUENCE</scope>
</reference>
<evidence type="ECO:0000256" key="2">
    <source>
        <dbReference type="ARBA" id="ARBA00004922"/>
    </source>
</evidence>
<dbReference type="EMBL" id="CAEZWY010000030">
    <property type="protein sequence ID" value="CAB4668570.1"/>
    <property type="molecule type" value="Genomic_DNA"/>
</dbReference>
<organism evidence="12">
    <name type="scientific">freshwater metagenome</name>
    <dbReference type="NCBI Taxonomy" id="449393"/>
    <lineage>
        <taxon>unclassified sequences</taxon>
        <taxon>metagenomes</taxon>
        <taxon>ecological metagenomes</taxon>
    </lineage>
</organism>
<dbReference type="PANTHER" id="PTHR10050">
    <property type="entry name" value="DOLICHYL-PHOSPHATE-MANNOSE--PROTEIN MANNOSYLTRANSFERASE"/>
    <property type="match status" value="1"/>
</dbReference>
<feature type="transmembrane region" description="Helical" evidence="9">
    <location>
        <begin position="123"/>
        <end position="150"/>
    </location>
</feature>
<evidence type="ECO:0000259" key="10">
    <source>
        <dbReference type="Pfam" id="PF02366"/>
    </source>
</evidence>
<feature type="domain" description="ArnT-like N-terminal" evidence="10">
    <location>
        <begin position="11"/>
        <end position="213"/>
    </location>
</feature>
<dbReference type="Pfam" id="PF02366">
    <property type="entry name" value="PMT"/>
    <property type="match status" value="1"/>
</dbReference>
<dbReference type="PANTHER" id="PTHR10050:SF46">
    <property type="entry name" value="PROTEIN O-MANNOSYL-TRANSFERASE 2"/>
    <property type="match status" value="1"/>
</dbReference>
<sequence length="428" mass="49159">MRARERITLLLLTLFAAFTRFWNLATPTGFVFDEVYYVDGAKDYLKYGVEIDKSSPEFIVHPPIGKWIISIGIKIFGDNEFGWRFMGALLGTLSIALIYLVAKKLFNSYFLATSAASLMALDGLHLVLSRTALLDIFLTFFILLAFYNFICERYWLSGIALGLAIGSKWSGLYYLIVFLAIALYFELKNEKRIKVLLKRVNQLILVPSLIYTFSWSGWFFSKRGWDRQWGDDHGGFFSFIPGTIRSLWHYHSEMLNFHTGLTEAHSYSANPWSWLILGRPTSFYYQSPNTCGGTACAQEVVALGTPLLWWFGSAALFVTIGYFISRREKIAGLILVGVAAGYLPWFFFQKRTVFSFYAIVFEPFIVLTIVYCFAKLLESPATYNVRKQALIAVHIAIALCFLYFYPLFVATVTTYDDWHARMWFTSWI</sequence>
<feature type="transmembrane region" description="Helical" evidence="9">
    <location>
        <begin position="389"/>
        <end position="408"/>
    </location>
</feature>
<evidence type="ECO:0000256" key="7">
    <source>
        <dbReference type="ARBA" id="ARBA00022989"/>
    </source>
</evidence>
<feature type="domain" description="Protein O-mannosyl-transferase C-terminal four TM" evidence="11">
    <location>
        <begin position="245"/>
        <end position="427"/>
    </location>
</feature>
<dbReference type="GO" id="GO:0006493">
    <property type="term" value="P:protein O-linked glycosylation"/>
    <property type="evidence" value="ECO:0007669"/>
    <property type="project" value="InterPro"/>
</dbReference>
<comment type="subcellular location">
    <subcellularLocation>
        <location evidence="1">Endomembrane system</location>
        <topology evidence="1">Multi-pass membrane protein</topology>
    </subcellularLocation>
</comment>
<name>A0A6J6M356_9ZZZZ</name>
<keyword evidence="8 9" id="KW-0472">Membrane</keyword>
<dbReference type="GO" id="GO:0012505">
    <property type="term" value="C:endomembrane system"/>
    <property type="evidence" value="ECO:0007669"/>
    <property type="project" value="UniProtKB-SubCell"/>
</dbReference>
<dbReference type="UniPathway" id="UPA00378"/>
<feature type="transmembrane region" description="Helical" evidence="9">
    <location>
        <begin position="354"/>
        <end position="377"/>
    </location>
</feature>
<keyword evidence="5" id="KW-0808">Transferase</keyword>
<gene>
    <name evidence="12" type="ORF">UFOPK2312_00433</name>
    <name evidence="13" type="ORF">UFOPK2802_00403</name>
    <name evidence="14" type="ORF">UFOPK3948_00145</name>
</gene>
<evidence type="ECO:0000256" key="6">
    <source>
        <dbReference type="ARBA" id="ARBA00022692"/>
    </source>
</evidence>
<dbReference type="EMBL" id="CAFBOI010000007">
    <property type="protein sequence ID" value="CAB4971484.1"/>
    <property type="molecule type" value="Genomic_DNA"/>
</dbReference>
<dbReference type="AlphaFoldDB" id="A0A6J6M356"/>
<feature type="transmembrane region" description="Helical" evidence="9">
    <location>
        <begin position="170"/>
        <end position="187"/>
    </location>
</feature>
<evidence type="ECO:0000256" key="8">
    <source>
        <dbReference type="ARBA" id="ARBA00023136"/>
    </source>
</evidence>
<feature type="transmembrane region" description="Helical" evidence="9">
    <location>
        <begin position="199"/>
        <end position="220"/>
    </location>
</feature>
<proteinExistence type="inferred from homology"/>
<comment type="pathway">
    <text evidence="2">Protein modification; protein glycosylation.</text>
</comment>
<evidence type="ECO:0000313" key="13">
    <source>
        <dbReference type="EMBL" id="CAB4738707.1"/>
    </source>
</evidence>
<keyword evidence="6 9" id="KW-0812">Transmembrane</keyword>
<keyword evidence="7 9" id="KW-1133">Transmembrane helix</keyword>